<comment type="caution">
    <text evidence="1">The sequence shown here is derived from an EMBL/GenBank/DDBJ whole genome shotgun (WGS) entry which is preliminary data.</text>
</comment>
<reference evidence="1 2" key="1">
    <citation type="submission" date="2024-02" db="EMBL/GenBank/DDBJ databases">
        <authorList>
            <person name="Chen Y."/>
            <person name="Shah S."/>
            <person name="Dougan E. K."/>
            <person name="Thang M."/>
            <person name="Chan C."/>
        </authorList>
    </citation>
    <scope>NUCLEOTIDE SEQUENCE [LARGE SCALE GENOMIC DNA]</scope>
</reference>
<dbReference type="EMBL" id="CAXAMN010009046">
    <property type="protein sequence ID" value="CAK9027518.1"/>
    <property type="molecule type" value="Genomic_DNA"/>
</dbReference>
<keyword evidence="2" id="KW-1185">Reference proteome</keyword>
<gene>
    <name evidence="1" type="ORF">CCMP2556_LOCUS16788</name>
</gene>
<evidence type="ECO:0000313" key="2">
    <source>
        <dbReference type="Proteomes" id="UP001642484"/>
    </source>
</evidence>
<dbReference type="Proteomes" id="UP001642484">
    <property type="component" value="Unassembled WGS sequence"/>
</dbReference>
<dbReference type="GO" id="GO:0016301">
    <property type="term" value="F:kinase activity"/>
    <property type="evidence" value="ECO:0007669"/>
    <property type="project" value="UniProtKB-KW"/>
</dbReference>
<accession>A0ABP0KLE3</accession>
<name>A0ABP0KLE3_9DINO</name>
<protein>
    <submittedName>
        <fullName evidence="1">Uncharacterized protein</fullName>
    </submittedName>
</protein>
<proteinExistence type="predicted"/>
<organism evidence="1 2">
    <name type="scientific">Durusdinium trenchii</name>
    <dbReference type="NCBI Taxonomy" id="1381693"/>
    <lineage>
        <taxon>Eukaryota</taxon>
        <taxon>Sar</taxon>
        <taxon>Alveolata</taxon>
        <taxon>Dinophyceae</taxon>
        <taxon>Suessiales</taxon>
        <taxon>Symbiodiniaceae</taxon>
        <taxon>Durusdinium</taxon>
    </lineage>
</organism>
<evidence type="ECO:0000313" key="1">
    <source>
        <dbReference type="EMBL" id="CAK9027518.1"/>
    </source>
</evidence>
<sequence>MEDVLFSRLLNEQSQGKPFLFTEAQGSPWQLQVTPAAPQPLPRRRCKLGVDALEGRWVRTSSGLCSWGCPRDGWTLVSKTCHWHVHTPAEVHEKVTKPLWLAILGNSIMRGALQALVDQLVPEAWQSFVGIEDAPGKGTNVKCWGWLDFEVGNLRLSFQDYRIWFYTEERNVVAFERLKRLIWEGPDLLVIQHDGPDVTNGQPPFVYQPVLTSTLPAYFKKKKKGKIIFALSKLSPFIFPLCNPQCSDRQRPQIWNRSVEELLAKLPQDLRSSALGRVLAVDEAFVCMPLFLDGETDLAQRKGSKHWHRYANTTGPGRKVFGAAADAAGHWYLAELLTMAGAHGAGSAAGVGNLSAKACAQCPPQLCCPFQPVPVKLDHSLSVVRDMPQIKSWADLTMQSCGQLI</sequence>